<dbReference type="PANTHER" id="PTHR30474:SF2">
    <property type="entry name" value="PEPTIDOGLYCAN GLYCOSYLTRANSFERASE FTSW-RELATED"/>
    <property type="match status" value="1"/>
</dbReference>
<protein>
    <recommendedName>
        <fullName evidence="17">Probable peptidoglycan glycosyltransferase FtsW</fullName>
        <ecNumber evidence="19">2.4.99.28</ecNumber>
    </recommendedName>
    <alternativeName>
        <fullName evidence="18">Cell division protein FtsW</fullName>
    </alternativeName>
    <alternativeName>
        <fullName evidence="15">Cell wall polymerase</fullName>
    </alternativeName>
    <alternativeName>
        <fullName evidence="14">Peptidoglycan polymerase</fullName>
    </alternativeName>
</protein>
<evidence type="ECO:0000256" key="19">
    <source>
        <dbReference type="ARBA" id="ARBA00044770"/>
    </source>
</evidence>
<dbReference type="GO" id="GO:0005886">
    <property type="term" value="C:plasma membrane"/>
    <property type="evidence" value="ECO:0007669"/>
    <property type="project" value="UniProtKB-SubCell"/>
</dbReference>
<reference evidence="22 23" key="1">
    <citation type="journal article" date="2016" name="Syst. Appl. Microbiol.">
        <title>Pararhizobium polonicum sp. nov. isolated from tumors on stone fruit rootstocks.</title>
        <authorList>
            <person name="Pulawska J."/>
            <person name="Kuzmanovic N."/>
            <person name="Willems A."/>
            <person name="Pothier J.F."/>
        </authorList>
    </citation>
    <scope>NUCLEOTIDE SEQUENCE [LARGE SCALE GENOMIC DNA]</scope>
    <source>
        <strain evidence="22 23">F5.1</strain>
    </source>
</reference>
<dbReference type="RefSeq" id="WP_068957044.1">
    <property type="nucleotide sequence ID" value="NZ_LGLV01000016.1"/>
</dbReference>
<evidence type="ECO:0000256" key="11">
    <source>
        <dbReference type="ARBA" id="ARBA00023136"/>
    </source>
</evidence>
<feature type="transmembrane region" description="Helical" evidence="21">
    <location>
        <begin position="339"/>
        <end position="360"/>
    </location>
</feature>
<evidence type="ECO:0000256" key="20">
    <source>
        <dbReference type="ARBA" id="ARBA00049902"/>
    </source>
</evidence>
<organism evidence="22 23">
    <name type="scientific">Pararhizobium polonicum</name>
    <dbReference type="NCBI Taxonomy" id="1612624"/>
    <lineage>
        <taxon>Bacteria</taxon>
        <taxon>Pseudomonadati</taxon>
        <taxon>Pseudomonadota</taxon>
        <taxon>Alphaproteobacteria</taxon>
        <taxon>Hyphomicrobiales</taxon>
        <taxon>Rhizobiaceae</taxon>
        <taxon>Rhizobium/Agrobacterium group</taxon>
        <taxon>Pararhizobium</taxon>
    </lineage>
</organism>
<comment type="pathway">
    <text evidence="2">Cell wall biogenesis; peptidoglycan biosynthesis.</text>
</comment>
<comment type="caution">
    <text evidence="22">The sequence shown here is derived from an EMBL/GenBank/DDBJ whole genome shotgun (WGS) entry which is preliminary data.</text>
</comment>
<evidence type="ECO:0000256" key="16">
    <source>
        <dbReference type="ARBA" id="ARBA00038053"/>
    </source>
</evidence>
<evidence type="ECO:0000256" key="17">
    <source>
        <dbReference type="ARBA" id="ARBA00041185"/>
    </source>
</evidence>
<dbReference type="EMBL" id="LGLV01000016">
    <property type="protein sequence ID" value="OBZ93011.1"/>
    <property type="molecule type" value="Genomic_DNA"/>
</dbReference>
<dbReference type="InterPro" id="IPR013437">
    <property type="entry name" value="FtsW"/>
</dbReference>
<feature type="transmembrane region" description="Helical" evidence="21">
    <location>
        <begin position="306"/>
        <end position="327"/>
    </location>
</feature>
<keyword evidence="8" id="KW-0133">Cell shape</keyword>
<dbReference type="GO" id="GO:0015648">
    <property type="term" value="F:lipid-linked peptidoglycan transporter activity"/>
    <property type="evidence" value="ECO:0007669"/>
    <property type="project" value="TreeGrafter"/>
</dbReference>
<proteinExistence type="inferred from homology"/>
<keyword evidence="7 21" id="KW-0812">Transmembrane</keyword>
<gene>
    <name evidence="22" type="ORF">ADU59_23255</name>
</gene>
<evidence type="ECO:0000256" key="18">
    <source>
        <dbReference type="ARBA" id="ARBA00041418"/>
    </source>
</evidence>
<evidence type="ECO:0000256" key="13">
    <source>
        <dbReference type="ARBA" id="ARBA00023316"/>
    </source>
</evidence>
<dbReference type="AlphaFoldDB" id="A0A1C7NVI0"/>
<keyword evidence="4 22" id="KW-0132">Cell division</keyword>
<dbReference type="Pfam" id="PF01098">
    <property type="entry name" value="FTSW_RODA_SPOVE"/>
    <property type="match status" value="1"/>
</dbReference>
<feature type="transmembrane region" description="Helical" evidence="21">
    <location>
        <begin position="20"/>
        <end position="39"/>
    </location>
</feature>
<feature type="transmembrane region" description="Helical" evidence="21">
    <location>
        <begin position="84"/>
        <end position="103"/>
    </location>
</feature>
<dbReference type="GO" id="GO:0032153">
    <property type="term" value="C:cell division site"/>
    <property type="evidence" value="ECO:0007669"/>
    <property type="project" value="TreeGrafter"/>
</dbReference>
<evidence type="ECO:0000256" key="12">
    <source>
        <dbReference type="ARBA" id="ARBA00023306"/>
    </source>
</evidence>
<comment type="catalytic activity">
    <reaction evidence="20">
        <text>[GlcNAc-(1-&gt;4)-Mur2Ac(oyl-L-Ala-gamma-D-Glu-L-Lys-D-Ala-D-Ala)](n)-di-trans,octa-cis-undecaprenyl diphosphate + beta-D-GlcNAc-(1-&gt;4)-Mur2Ac(oyl-L-Ala-gamma-D-Glu-L-Lys-D-Ala-D-Ala)-di-trans,octa-cis-undecaprenyl diphosphate = [GlcNAc-(1-&gt;4)-Mur2Ac(oyl-L-Ala-gamma-D-Glu-L-Lys-D-Ala-D-Ala)](n+1)-di-trans,octa-cis-undecaprenyl diphosphate + di-trans,octa-cis-undecaprenyl diphosphate + H(+)</text>
        <dbReference type="Rhea" id="RHEA:23708"/>
        <dbReference type="Rhea" id="RHEA-COMP:9602"/>
        <dbReference type="Rhea" id="RHEA-COMP:9603"/>
        <dbReference type="ChEBI" id="CHEBI:15378"/>
        <dbReference type="ChEBI" id="CHEBI:58405"/>
        <dbReference type="ChEBI" id="CHEBI:60033"/>
        <dbReference type="ChEBI" id="CHEBI:78435"/>
        <dbReference type="EC" id="2.4.99.28"/>
    </reaction>
</comment>
<evidence type="ECO:0000256" key="9">
    <source>
        <dbReference type="ARBA" id="ARBA00022984"/>
    </source>
</evidence>
<evidence type="ECO:0000256" key="10">
    <source>
        <dbReference type="ARBA" id="ARBA00022989"/>
    </source>
</evidence>
<evidence type="ECO:0000256" key="21">
    <source>
        <dbReference type="SAM" id="Phobius"/>
    </source>
</evidence>
<dbReference type="GO" id="GO:0051301">
    <property type="term" value="P:cell division"/>
    <property type="evidence" value="ECO:0007669"/>
    <property type="project" value="UniProtKB-KW"/>
</dbReference>
<evidence type="ECO:0000256" key="6">
    <source>
        <dbReference type="ARBA" id="ARBA00022679"/>
    </source>
</evidence>
<dbReference type="GO" id="GO:0009252">
    <property type="term" value="P:peptidoglycan biosynthetic process"/>
    <property type="evidence" value="ECO:0007669"/>
    <property type="project" value="UniProtKB-KW"/>
</dbReference>
<dbReference type="InterPro" id="IPR001182">
    <property type="entry name" value="FtsW/RodA"/>
</dbReference>
<keyword evidence="6" id="KW-0808">Transferase</keyword>
<evidence type="ECO:0000313" key="23">
    <source>
        <dbReference type="Proteomes" id="UP000093111"/>
    </source>
</evidence>
<dbReference type="PANTHER" id="PTHR30474">
    <property type="entry name" value="CELL CYCLE PROTEIN"/>
    <property type="match status" value="1"/>
</dbReference>
<evidence type="ECO:0000256" key="7">
    <source>
        <dbReference type="ARBA" id="ARBA00022692"/>
    </source>
</evidence>
<comment type="subcellular location">
    <subcellularLocation>
        <location evidence="1">Cell membrane</location>
        <topology evidence="1">Multi-pass membrane protein</topology>
    </subcellularLocation>
</comment>
<keyword evidence="11 21" id="KW-0472">Membrane</keyword>
<dbReference type="NCBIfam" id="TIGR02614">
    <property type="entry name" value="ftsW"/>
    <property type="match status" value="1"/>
</dbReference>
<dbReference type="EC" id="2.4.99.28" evidence="19"/>
<evidence type="ECO:0000256" key="8">
    <source>
        <dbReference type="ARBA" id="ARBA00022960"/>
    </source>
</evidence>
<feature type="transmembrane region" description="Helical" evidence="21">
    <location>
        <begin position="146"/>
        <end position="165"/>
    </location>
</feature>
<name>A0A1C7NVI0_9HYPH</name>
<dbReference type="GO" id="GO:0008360">
    <property type="term" value="P:regulation of cell shape"/>
    <property type="evidence" value="ECO:0007669"/>
    <property type="project" value="UniProtKB-KW"/>
</dbReference>
<evidence type="ECO:0000256" key="4">
    <source>
        <dbReference type="ARBA" id="ARBA00022618"/>
    </source>
</evidence>
<keyword evidence="5" id="KW-0328">Glycosyltransferase</keyword>
<evidence type="ECO:0000256" key="2">
    <source>
        <dbReference type="ARBA" id="ARBA00004752"/>
    </source>
</evidence>
<evidence type="ECO:0000256" key="15">
    <source>
        <dbReference type="ARBA" id="ARBA00033270"/>
    </source>
</evidence>
<comment type="similarity">
    <text evidence="16">Belongs to the SEDS family. FtsW subfamily.</text>
</comment>
<dbReference type="GO" id="GO:0008955">
    <property type="term" value="F:peptidoglycan glycosyltransferase activity"/>
    <property type="evidence" value="ECO:0007669"/>
    <property type="project" value="UniProtKB-EC"/>
</dbReference>
<evidence type="ECO:0000256" key="1">
    <source>
        <dbReference type="ARBA" id="ARBA00004651"/>
    </source>
</evidence>
<keyword evidence="9" id="KW-0573">Peptidoglycan synthesis</keyword>
<feature type="transmembrane region" description="Helical" evidence="21">
    <location>
        <begin position="177"/>
        <end position="210"/>
    </location>
</feature>
<keyword evidence="23" id="KW-1185">Reference proteome</keyword>
<sequence>MVSRAERGPVADWFWTIDRFFLATFILLMGIGFMLSFAASPAVAERLNLDSFHFVKRHAAFLLPSLGVMIAISFLTPRQVRRTAMILLIVSLAMMVLALFFGAEVKGSRRWISLAGLSIQPSEFMKPAFVVVCAWLFSEHARQPEIPGNLFAILLFGIVVALLVAQPDLGQTILTTAVWGGMFFMAGMPWLWIIVLGGSAVGGLVVAYTLLPHVAGRIDRFMTGEGDTFQVDTALQAIIRGDWFGQGPGEGIIKRIIPDSHTDFIFSVAAEEFGIVFCMVIVLIFAFLVMRGLSHAFRERNDFTRFAVAGLVLQIGIQSMINIGVNLQLLPAKGMTLPLISYGGSSMVAICVTAGFILALTRHRPEKRAVERSLFRSGMGVPAE</sequence>
<feature type="transmembrane region" description="Helical" evidence="21">
    <location>
        <begin position="59"/>
        <end position="77"/>
    </location>
</feature>
<keyword evidence="3" id="KW-1003">Cell membrane</keyword>
<evidence type="ECO:0000256" key="3">
    <source>
        <dbReference type="ARBA" id="ARBA00022475"/>
    </source>
</evidence>
<dbReference type="STRING" id="1612624.ADU59_23255"/>
<keyword evidence="10 21" id="KW-1133">Transmembrane helix</keyword>
<accession>A0A1C7NVI0</accession>
<dbReference type="PATRIC" id="fig|1612624.7.peg.2337"/>
<evidence type="ECO:0000256" key="14">
    <source>
        <dbReference type="ARBA" id="ARBA00032370"/>
    </source>
</evidence>
<evidence type="ECO:0000313" key="22">
    <source>
        <dbReference type="EMBL" id="OBZ93011.1"/>
    </source>
</evidence>
<evidence type="ECO:0000256" key="5">
    <source>
        <dbReference type="ARBA" id="ARBA00022676"/>
    </source>
</evidence>
<dbReference type="OrthoDB" id="9768187at2"/>
<dbReference type="GO" id="GO:0071555">
    <property type="term" value="P:cell wall organization"/>
    <property type="evidence" value="ECO:0007669"/>
    <property type="project" value="UniProtKB-KW"/>
</dbReference>
<keyword evidence="13" id="KW-0961">Cell wall biogenesis/degradation</keyword>
<keyword evidence="12" id="KW-0131">Cell cycle</keyword>
<dbReference type="Proteomes" id="UP000093111">
    <property type="component" value="Unassembled WGS sequence"/>
</dbReference>
<feature type="transmembrane region" description="Helical" evidence="21">
    <location>
        <begin position="273"/>
        <end position="294"/>
    </location>
</feature>